<protein>
    <recommendedName>
        <fullName evidence="4">Transmembrane protein</fullName>
    </recommendedName>
</protein>
<dbReference type="EMBL" id="CAJMWQ010001011">
    <property type="protein sequence ID" value="CAE6428548.1"/>
    <property type="molecule type" value="Genomic_DNA"/>
</dbReference>
<comment type="caution">
    <text evidence="2">The sequence shown here is derived from an EMBL/GenBank/DDBJ whole genome shotgun (WGS) entry which is preliminary data.</text>
</comment>
<feature type="transmembrane region" description="Helical" evidence="1">
    <location>
        <begin position="220"/>
        <end position="246"/>
    </location>
</feature>
<reference evidence="2" key="1">
    <citation type="submission" date="2021-01" db="EMBL/GenBank/DDBJ databases">
        <authorList>
            <person name="Kaushik A."/>
        </authorList>
    </citation>
    <scope>NUCLEOTIDE SEQUENCE</scope>
    <source>
        <strain evidence="2">AG1-1B</strain>
    </source>
</reference>
<feature type="transmembrane region" description="Helical" evidence="1">
    <location>
        <begin position="188"/>
        <end position="208"/>
    </location>
</feature>
<keyword evidence="1" id="KW-0812">Transmembrane</keyword>
<accession>A0A8H2XLQ6</accession>
<proteinExistence type="predicted"/>
<feature type="transmembrane region" description="Helical" evidence="1">
    <location>
        <begin position="115"/>
        <end position="135"/>
    </location>
</feature>
<evidence type="ECO:0008006" key="4">
    <source>
        <dbReference type="Google" id="ProtNLM"/>
    </source>
</evidence>
<name>A0A8H2XLQ6_9AGAM</name>
<keyword evidence="1" id="KW-0472">Membrane</keyword>
<evidence type="ECO:0000313" key="2">
    <source>
        <dbReference type="EMBL" id="CAE6428548.1"/>
    </source>
</evidence>
<evidence type="ECO:0000313" key="3">
    <source>
        <dbReference type="Proteomes" id="UP000663826"/>
    </source>
</evidence>
<gene>
    <name evidence="2" type="ORF">RDB_LOCUS57618</name>
</gene>
<dbReference type="Proteomes" id="UP000663826">
    <property type="component" value="Unassembled WGS sequence"/>
</dbReference>
<keyword evidence="1" id="KW-1133">Transmembrane helix</keyword>
<evidence type="ECO:0000256" key="1">
    <source>
        <dbReference type="SAM" id="Phobius"/>
    </source>
</evidence>
<sequence>MFGSTYSDNRIYGSTTKNSALRSEHPIISEGGEYALSPTQSESEEFRGGRRGVRTQSVDEYVLPPAVRDAKQAWAVWSQGIAVTTALFAGVEAQLFNLIDETSSPTNSLTQAFRIFSYLGLLSNLLATTSALFVLERVSGLSTRARKLSLLPDSLPRQVADGVPLPANLLHPLRETALLRAFGMDATWGYTITMFYLFSIAGCLSVFVQLSLYLFIRESVAIAVVLTSVIMFGLTPIVVLTLRIVYEFLFELLGWARPL</sequence>
<dbReference type="AlphaFoldDB" id="A0A8H2XLQ6"/>
<organism evidence="2 3">
    <name type="scientific">Rhizoctonia solani</name>
    <dbReference type="NCBI Taxonomy" id="456999"/>
    <lineage>
        <taxon>Eukaryota</taxon>
        <taxon>Fungi</taxon>
        <taxon>Dikarya</taxon>
        <taxon>Basidiomycota</taxon>
        <taxon>Agaricomycotina</taxon>
        <taxon>Agaricomycetes</taxon>
        <taxon>Cantharellales</taxon>
        <taxon>Ceratobasidiaceae</taxon>
        <taxon>Rhizoctonia</taxon>
    </lineage>
</organism>